<dbReference type="InterPro" id="IPR011009">
    <property type="entry name" value="Kinase-like_dom_sf"/>
</dbReference>
<dbReference type="PROSITE" id="PS50011">
    <property type="entry name" value="PROTEIN_KINASE_DOM"/>
    <property type="match status" value="1"/>
</dbReference>
<organism evidence="2 3">
    <name type="scientific">Haemonchus contortus</name>
    <name type="common">Barber pole worm</name>
    <dbReference type="NCBI Taxonomy" id="6289"/>
    <lineage>
        <taxon>Eukaryota</taxon>
        <taxon>Metazoa</taxon>
        <taxon>Ecdysozoa</taxon>
        <taxon>Nematoda</taxon>
        <taxon>Chromadorea</taxon>
        <taxon>Rhabditida</taxon>
        <taxon>Rhabditina</taxon>
        <taxon>Rhabditomorpha</taxon>
        <taxon>Strongyloidea</taxon>
        <taxon>Trichostrongylidae</taxon>
        <taxon>Haemonchus</taxon>
    </lineage>
</organism>
<name>A0A7I4YAH9_HAECO</name>
<sequence length="360" mass="41610">MTNRSQDDKQEVPHLLSNGDHIDDYVVGSLISIGGFGQVYSGFHRATCKRVAIKVETTTAAIPLLRNEAACLHFLNSRYNACGDAPREPILRYLTYGNTEKLKYLVMDHCGANLRELKRATPKDQFSTTTSLWIMERMISALQFIHSHGWLHRDVKPANFCIGENETHKLYLIDFGMCRYFINTDGSYKARKASSPFHGTVRYASLNTHNRQDQCRWDDLWSVYYIAIENMVGALPWRFVTDKNKVAEMKTNYEFNKLQYGEEPCMPRPLQILSYHLCDAYREQDSSFYSTPPYGRIIREVEHDLGQRHFYQNSPLDWESNQSVAFPVPGVHDNSGQDKNSSCVERPLYDPYGKQSFYCF</sequence>
<dbReference type="Pfam" id="PF00069">
    <property type="entry name" value="Pkinase"/>
    <property type="match status" value="1"/>
</dbReference>
<proteinExistence type="predicted"/>
<evidence type="ECO:0000313" key="3">
    <source>
        <dbReference type="WBParaSite" id="HCON_00067540-00001"/>
    </source>
</evidence>
<evidence type="ECO:0000313" key="2">
    <source>
        <dbReference type="Proteomes" id="UP000025227"/>
    </source>
</evidence>
<keyword evidence="2" id="KW-1185">Reference proteome</keyword>
<dbReference type="Gene3D" id="1.10.510.10">
    <property type="entry name" value="Transferase(Phosphotransferase) domain 1"/>
    <property type="match status" value="1"/>
</dbReference>
<dbReference type="OrthoDB" id="2687620at2759"/>
<dbReference type="SMART" id="SM00220">
    <property type="entry name" value="S_TKc"/>
    <property type="match status" value="1"/>
</dbReference>
<dbReference type="GO" id="GO:0004672">
    <property type="term" value="F:protein kinase activity"/>
    <property type="evidence" value="ECO:0007669"/>
    <property type="project" value="InterPro"/>
</dbReference>
<evidence type="ECO:0000259" key="1">
    <source>
        <dbReference type="PROSITE" id="PS50011"/>
    </source>
</evidence>
<dbReference type="AlphaFoldDB" id="A0A7I4YAH9"/>
<protein>
    <submittedName>
        <fullName evidence="3">Protein kinase domain-containing protein</fullName>
    </submittedName>
</protein>
<reference evidence="3" key="1">
    <citation type="submission" date="2020-12" db="UniProtKB">
        <authorList>
            <consortium name="WormBaseParasite"/>
        </authorList>
    </citation>
    <scope>IDENTIFICATION</scope>
    <source>
        <strain evidence="3">MHco3</strain>
    </source>
</reference>
<dbReference type="SUPFAM" id="SSF56112">
    <property type="entry name" value="Protein kinase-like (PK-like)"/>
    <property type="match status" value="1"/>
</dbReference>
<dbReference type="WBParaSite" id="HCON_00067540-00001">
    <property type="protein sequence ID" value="HCON_00067540-00001"/>
    <property type="gene ID" value="HCON_00067540"/>
</dbReference>
<dbReference type="Proteomes" id="UP000025227">
    <property type="component" value="Unplaced"/>
</dbReference>
<accession>A0A7I4YAH9</accession>
<dbReference type="GO" id="GO:0005524">
    <property type="term" value="F:ATP binding"/>
    <property type="evidence" value="ECO:0007669"/>
    <property type="project" value="InterPro"/>
</dbReference>
<feature type="domain" description="Protein kinase" evidence="1">
    <location>
        <begin position="25"/>
        <end position="360"/>
    </location>
</feature>
<dbReference type="OMA" id="RSYYFMQ"/>
<dbReference type="InterPro" id="IPR050235">
    <property type="entry name" value="CK1_Ser-Thr_kinase"/>
</dbReference>
<dbReference type="InterPro" id="IPR000719">
    <property type="entry name" value="Prot_kinase_dom"/>
</dbReference>
<dbReference type="PANTHER" id="PTHR11909">
    <property type="entry name" value="CASEIN KINASE-RELATED"/>
    <property type="match status" value="1"/>
</dbReference>